<accession>A0AAX1J406</accession>
<dbReference type="GO" id="GO:0030313">
    <property type="term" value="C:cell envelope"/>
    <property type="evidence" value="ECO:0007669"/>
    <property type="project" value="UniProtKB-SubCell"/>
</dbReference>
<dbReference type="SUPFAM" id="SSF53850">
    <property type="entry name" value="Periplasmic binding protein-like II"/>
    <property type="match status" value="1"/>
</dbReference>
<feature type="region of interest" description="Disordered" evidence="5">
    <location>
        <begin position="508"/>
        <end position="532"/>
    </location>
</feature>
<gene>
    <name evidence="6" type="ORF">I2456_16890</name>
</gene>
<evidence type="ECO:0000313" key="6">
    <source>
        <dbReference type="EMBL" id="QPI36213.1"/>
    </source>
</evidence>
<name>A0AAX1J406_9MYCO</name>
<evidence type="ECO:0000256" key="5">
    <source>
        <dbReference type="SAM" id="MobiDB-lite"/>
    </source>
</evidence>
<evidence type="ECO:0000256" key="1">
    <source>
        <dbReference type="ARBA" id="ARBA00004196"/>
    </source>
</evidence>
<dbReference type="AlphaFoldDB" id="A0AAX1J406"/>
<feature type="compositionally biased region" description="Basic and acidic residues" evidence="5">
    <location>
        <begin position="649"/>
        <end position="667"/>
    </location>
</feature>
<dbReference type="Pfam" id="PF01547">
    <property type="entry name" value="SBP_bac_1"/>
    <property type="match status" value="1"/>
</dbReference>
<reference evidence="6" key="1">
    <citation type="submission" date="2020-11" db="EMBL/GenBank/DDBJ databases">
        <title>Intraspecies plasmid and genomic variation of Mycobacterium kubicae revealed by the complete genome sequences of two clinical isolates.</title>
        <authorList>
            <person name="Hendrix J.R."/>
            <person name="Epperson L.E."/>
            <person name="Honda J.R."/>
            <person name="Strong M."/>
        </authorList>
    </citation>
    <scope>NUCLEOTIDE SEQUENCE</scope>
    <source>
        <strain evidence="6">JCM 13573</strain>
    </source>
</reference>
<dbReference type="EMBL" id="CP065047">
    <property type="protein sequence ID" value="QPI36213.1"/>
    <property type="molecule type" value="Genomic_DNA"/>
</dbReference>
<dbReference type="Gene3D" id="3.40.190.10">
    <property type="entry name" value="Periplasmic binding protein-like II"/>
    <property type="match status" value="1"/>
</dbReference>
<keyword evidence="3" id="KW-0813">Transport</keyword>
<comment type="similarity">
    <text evidence="2">Belongs to the bacterial solute-binding protein 1 family.</text>
</comment>
<sequence>MTRPRFSTLVAAALVAIAALLLTTAVLMGRTGEPRDGKIVVTVRLWAEPIAAAYKQSFEAFTRAHPNIEVHTNLVAYSNYFDTLRTDVAGGSADDIFWLSNAYLDAYADSGRLLKIDTSQTADWDSAVVEQFTRKGALWGVPQLTDAGIAVFYNADLLAAAGVDPRELDTARWSLVFQQPQQTALAGRVQSSQRLVENQRTRRTGQQSGEHHAAHLAAAELVDAPLSEGWIQPDDAERRCHAVLVAVRKACCRSDFQVDTAAHQLQPGRLKRQRHGADLFVGGPAVKQTGAGGRNRQPRHDPGQRRFARPVATVNQHAVALFDDQVDVAQCRFRPWRSDVVFVADSDQFKRRSASLIAPRNGRLRRLGDLHHAGVVRRVAEIDDAVGRIGLVVVVGDVHQRGPVPFGQPRQHTQQRVSALLVDHGGDLVGDEDGRLSGQSGGKGEALQLPTGQASGVTFGESVQTHLAEQLIDVGLGARRQAPDHIVADASAQDLGFGVLQYDGGATQPAQTHGARPLDGAGRGLSTGQQQHQRRLARTVRAGDRHVFARLHFHAGLGQRVLAGAGIAEPDLVQPHRHRSDVGAHVTVDRRVKLVHVGNPAHAFQQPRQCPPADQRHDRNADGEVGEQPPRPVVQSGHEIPLDVFPDSGHADPGQEGRDALHVCGHDIEDEMPQAGQQRQ</sequence>
<evidence type="ECO:0000256" key="3">
    <source>
        <dbReference type="ARBA" id="ARBA00022448"/>
    </source>
</evidence>
<keyword evidence="4" id="KW-0732">Signal</keyword>
<protein>
    <submittedName>
        <fullName evidence="6">Extracellular solute-binding protein</fullName>
    </submittedName>
</protein>
<feature type="region of interest" description="Disordered" evidence="5">
    <location>
        <begin position="283"/>
        <end position="305"/>
    </location>
</feature>
<comment type="subcellular location">
    <subcellularLocation>
        <location evidence="1">Cell envelope</location>
    </subcellularLocation>
</comment>
<dbReference type="AntiFam" id="ANF00142">
    <property type="entry name" value="Shadow ORF (opposite yadG)"/>
</dbReference>
<dbReference type="PANTHER" id="PTHR43649">
    <property type="entry name" value="ARABINOSE-BINDING PROTEIN-RELATED"/>
    <property type="match status" value="1"/>
</dbReference>
<feature type="region of interest" description="Disordered" evidence="5">
    <location>
        <begin position="601"/>
        <end position="680"/>
    </location>
</feature>
<dbReference type="InterPro" id="IPR050490">
    <property type="entry name" value="Bact_solute-bd_prot1"/>
</dbReference>
<organism evidence="6 7">
    <name type="scientific">Mycobacterium kubicae</name>
    <dbReference type="NCBI Taxonomy" id="120959"/>
    <lineage>
        <taxon>Bacteria</taxon>
        <taxon>Bacillati</taxon>
        <taxon>Actinomycetota</taxon>
        <taxon>Actinomycetes</taxon>
        <taxon>Mycobacteriales</taxon>
        <taxon>Mycobacteriaceae</taxon>
        <taxon>Mycobacterium</taxon>
        <taxon>Mycobacterium simiae complex</taxon>
    </lineage>
</organism>
<dbReference type="Proteomes" id="UP000663583">
    <property type="component" value="Chromosome"/>
</dbReference>
<dbReference type="KEGG" id="mku:I2456_16890"/>
<dbReference type="PANTHER" id="PTHR43649:SF31">
    <property type="entry name" value="SN-GLYCEROL-3-PHOSPHATE-BINDING PERIPLASMIC PROTEIN UGPB"/>
    <property type="match status" value="1"/>
</dbReference>
<evidence type="ECO:0000256" key="2">
    <source>
        <dbReference type="ARBA" id="ARBA00008520"/>
    </source>
</evidence>
<proteinExistence type="inferred from homology"/>
<evidence type="ECO:0000256" key="4">
    <source>
        <dbReference type="ARBA" id="ARBA00022729"/>
    </source>
</evidence>
<dbReference type="AntiFam" id="ANF00095">
    <property type="entry name" value="Shadow ORF (opposite ABC transporters)"/>
</dbReference>
<evidence type="ECO:0000313" key="7">
    <source>
        <dbReference type="Proteomes" id="UP000663583"/>
    </source>
</evidence>
<dbReference type="InterPro" id="IPR006059">
    <property type="entry name" value="SBP"/>
</dbReference>